<name>A0A8X6PDF2_NEPPI</name>
<dbReference type="Gene3D" id="1.10.20.10">
    <property type="entry name" value="Histone, subunit A"/>
    <property type="match status" value="1"/>
</dbReference>
<gene>
    <name evidence="1" type="ORF">NPIL_555511</name>
</gene>
<sequence>MPGKAKNKLTKEERELRYKNIEIEWIRENLKEIIKGEVDYEAILYMAVVLDYVLAELIDVSNEIAHQKNPSSSVIEGEDIKDALDGDLELQELFNDLYDSTELL</sequence>
<dbReference type="Proteomes" id="UP000887013">
    <property type="component" value="Unassembled WGS sequence"/>
</dbReference>
<dbReference type="InterPro" id="IPR009072">
    <property type="entry name" value="Histone-fold"/>
</dbReference>
<evidence type="ECO:0000313" key="2">
    <source>
        <dbReference type="Proteomes" id="UP000887013"/>
    </source>
</evidence>
<dbReference type="GO" id="GO:0046982">
    <property type="term" value="F:protein heterodimerization activity"/>
    <property type="evidence" value="ECO:0007669"/>
    <property type="project" value="InterPro"/>
</dbReference>
<evidence type="ECO:0008006" key="3">
    <source>
        <dbReference type="Google" id="ProtNLM"/>
    </source>
</evidence>
<dbReference type="SUPFAM" id="SSF47113">
    <property type="entry name" value="Histone-fold"/>
    <property type="match status" value="1"/>
</dbReference>
<proteinExistence type="predicted"/>
<protein>
    <recommendedName>
        <fullName evidence="3">Histone H2A</fullName>
    </recommendedName>
</protein>
<dbReference type="EMBL" id="BMAW01114504">
    <property type="protein sequence ID" value="GFT62051.1"/>
    <property type="molecule type" value="Genomic_DNA"/>
</dbReference>
<accession>A0A8X6PDF2</accession>
<dbReference type="OrthoDB" id="6427713at2759"/>
<dbReference type="AlphaFoldDB" id="A0A8X6PDF2"/>
<keyword evidence="2" id="KW-1185">Reference proteome</keyword>
<organism evidence="1 2">
    <name type="scientific">Nephila pilipes</name>
    <name type="common">Giant wood spider</name>
    <name type="synonym">Nephila maculata</name>
    <dbReference type="NCBI Taxonomy" id="299642"/>
    <lineage>
        <taxon>Eukaryota</taxon>
        <taxon>Metazoa</taxon>
        <taxon>Ecdysozoa</taxon>
        <taxon>Arthropoda</taxon>
        <taxon>Chelicerata</taxon>
        <taxon>Arachnida</taxon>
        <taxon>Araneae</taxon>
        <taxon>Araneomorphae</taxon>
        <taxon>Entelegynae</taxon>
        <taxon>Araneoidea</taxon>
        <taxon>Nephilidae</taxon>
        <taxon>Nephila</taxon>
    </lineage>
</organism>
<evidence type="ECO:0000313" key="1">
    <source>
        <dbReference type="EMBL" id="GFT62051.1"/>
    </source>
</evidence>
<reference evidence="1" key="1">
    <citation type="submission" date="2020-08" db="EMBL/GenBank/DDBJ databases">
        <title>Multicomponent nature underlies the extraordinary mechanical properties of spider dragline silk.</title>
        <authorList>
            <person name="Kono N."/>
            <person name="Nakamura H."/>
            <person name="Mori M."/>
            <person name="Yoshida Y."/>
            <person name="Ohtoshi R."/>
            <person name="Malay A.D."/>
            <person name="Moran D.A.P."/>
            <person name="Tomita M."/>
            <person name="Numata K."/>
            <person name="Arakawa K."/>
        </authorList>
    </citation>
    <scope>NUCLEOTIDE SEQUENCE</scope>
</reference>
<comment type="caution">
    <text evidence="1">The sequence shown here is derived from an EMBL/GenBank/DDBJ whole genome shotgun (WGS) entry which is preliminary data.</text>
</comment>